<dbReference type="EMBL" id="QRJE01000021">
    <property type="protein sequence ID" value="RHH09909.1"/>
    <property type="molecule type" value="Genomic_DNA"/>
</dbReference>
<dbReference type="AlphaFoldDB" id="A0A396BTE9"/>
<reference evidence="2 4" key="1">
    <citation type="submission" date="2018-08" db="EMBL/GenBank/DDBJ databases">
        <title>A genome reference for cultivated species of the human gut microbiota.</title>
        <authorList>
            <person name="Zou Y."/>
            <person name="Xue W."/>
            <person name="Luo G."/>
        </authorList>
    </citation>
    <scope>NUCLEOTIDE SEQUENCE [LARGE SCALE GENOMIC DNA]</scope>
    <source>
        <strain evidence="2 4">AM18-6</strain>
    </source>
</reference>
<name>A0A396BTE9_BACFG</name>
<evidence type="ECO:0000313" key="3">
    <source>
        <dbReference type="Proteomes" id="UP000028294"/>
    </source>
</evidence>
<gene>
    <name evidence="2" type="ORF">DW228_13905</name>
    <name evidence="1" type="ORF">IA74_010910</name>
</gene>
<dbReference type="Proteomes" id="UP000266644">
    <property type="component" value="Unassembled WGS sequence"/>
</dbReference>
<accession>A0A396BTE9</accession>
<reference evidence="1 3" key="2">
    <citation type="submission" date="2019-03" db="EMBL/GenBank/DDBJ databases">
        <title>Complete genome assembly of MDR B. fragilis.</title>
        <authorList>
            <person name="Sydenham T.V."/>
            <person name="Hasman H."/>
            <person name="Justesen U.S."/>
        </authorList>
    </citation>
    <scope>NUCLEOTIDE SEQUENCE [LARGE SCALE GENOMIC DNA]</scope>
    <source>
        <strain evidence="1 3">DCMOUH0067B</strain>
    </source>
</reference>
<evidence type="ECO:0000313" key="2">
    <source>
        <dbReference type="EMBL" id="RHH09909.1"/>
    </source>
</evidence>
<proteinExistence type="predicted"/>
<evidence type="ECO:0000313" key="4">
    <source>
        <dbReference type="Proteomes" id="UP000266644"/>
    </source>
</evidence>
<protein>
    <submittedName>
        <fullName evidence="2">Uncharacterized protein</fullName>
    </submittedName>
</protein>
<dbReference type="Proteomes" id="UP000028294">
    <property type="component" value="Chromosome"/>
</dbReference>
<evidence type="ECO:0000313" key="1">
    <source>
        <dbReference type="EMBL" id="QCQ36579.1"/>
    </source>
</evidence>
<sequence>MLTSFGGNVTVFWSECLLLFRKTPALIHPKPGFRNRKGRLSPCFPSGSSVLKKECVSQKAD</sequence>
<organism evidence="2 4">
    <name type="scientific">Bacteroides fragilis</name>
    <dbReference type="NCBI Taxonomy" id="817"/>
    <lineage>
        <taxon>Bacteria</taxon>
        <taxon>Pseudomonadati</taxon>
        <taxon>Bacteroidota</taxon>
        <taxon>Bacteroidia</taxon>
        <taxon>Bacteroidales</taxon>
        <taxon>Bacteroidaceae</taxon>
        <taxon>Bacteroides</taxon>
    </lineage>
</organism>
<dbReference type="EMBL" id="CP036553">
    <property type="protein sequence ID" value="QCQ36579.1"/>
    <property type="molecule type" value="Genomic_DNA"/>
</dbReference>